<dbReference type="Proteomes" id="UP000245202">
    <property type="component" value="Unassembled WGS sequence"/>
</dbReference>
<evidence type="ECO:0000256" key="6">
    <source>
        <dbReference type="PIRSR" id="PIRSR600223-1"/>
    </source>
</evidence>
<evidence type="ECO:0000256" key="4">
    <source>
        <dbReference type="ARBA" id="ARBA00013208"/>
    </source>
</evidence>
<feature type="domain" description="Peptidase S26" evidence="8">
    <location>
        <begin position="26"/>
        <end position="180"/>
    </location>
</feature>
<protein>
    <recommendedName>
        <fullName evidence="4 7">Signal peptidase I</fullName>
        <ecNumber evidence="4 7">3.4.21.89</ecNumber>
    </recommendedName>
</protein>
<evidence type="ECO:0000256" key="2">
    <source>
        <dbReference type="ARBA" id="ARBA00004401"/>
    </source>
</evidence>
<dbReference type="GO" id="GO:0004252">
    <property type="term" value="F:serine-type endopeptidase activity"/>
    <property type="evidence" value="ECO:0007669"/>
    <property type="project" value="InterPro"/>
</dbReference>
<proteinExistence type="inferred from homology"/>
<dbReference type="Pfam" id="PF10502">
    <property type="entry name" value="Peptidase_S26"/>
    <property type="match status" value="1"/>
</dbReference>
<comment type="caution">
    <text evidence="9">The sequence shown here is derived from an EMBL/GenBank/DDBJ whole genome shotgun (WGS) entry which is preliminary data.</text>
</comment>
<keyword evidence="5 7" id="KW-0378">Hydrolase</keyword>
<dbReference type="GO" id="GO:0009003">
    <property type="term" value="F:signal peptidase activity"/>
    <property type="evidence" value="ECO:0007669"/>
    <property type="project" value="UniProtKB-EC"/>
</dbReference>
<evidence type="ECO:0000256" key="5">
    <source>
        <dbReference type="ARBA" id="ARBA00022801"/>
    </source>
</evidence>
<comment type="catalytic activity">
    <reaction evidence="1 7">
        <text>Cleavage of hydrophobic, N-terminal signal or leader sequences from secreted and periplasmic proteins.</text>
        <dbReference type="EC" id="3.4.21.89"/>
    </reaction>
</comment>
<dbReference type="EC" id="3.4.21.89" evidence="4 7"/>
<comment type="subcellular location">
    <subcellularLocation>
        <location evidence="2">Cell membrane</location>
        <topology evidence="2">Single-pass type II membrane protein</topology>
    </subcellularLocation>
    <subcellularLocation>
        <location evidence="7">Membrane</location>
        <topology evidence="7">Single-pass type II membrane protein</topology>
    </subcellularLocation>
</comment>
<keyword evidence="7" id="KW-1133">Transmembrane helix</keyword>
<dbReference type="Gene3D" id="2.10.109.10">
    <property type="entry name" value="Umud Fragment, subunit A"/>
    <property type="match status" value="1"/>
</dbReference>
<evidence type="ECO:0000313" key="9">
    <source>
        <dbReference type="EMBL" id="GBG09691.1"/>
    </source>
</evidence>
<keyword evidence="7" id="KW-0645">Protease</keyword>
<keyword evidence="10" id="KW-1185">Reference proteome</keyword>
<dbReference type="GO" id="GO:0005886">
    <property type="term" value="C:plasma membrane"/>
    <property type="evidence" value="ECO:0007669"/>
    <property type="project" value="UniProtKB-SubCell"/>
</dbReference>
<name>A0A2R5F1P9_9BACL</name>
<dbReference type="InterPro" id="IPR019533">
    <property type="entry name" value="Peptidase_S26"/>
</dbReference>
<organism evidence="9 10">
    <name type="scientific">Paenibacillus agaridevorans</name>
    <dbReference type="NCBI Taxonomy" id="171404"/>
    <lineage>
        <taxon>Bacteria</taxon>
        <taxon>Bacillati</taxon>
        <taxon>Bacillota</taxon>
        <taxon>Bacilli</taxon>
        <taxon>Bacillales</taxon>
        <taxon>Paenibacillaceae</taxon>
        <taxon>Paenibacillus</taxon>
    </lineage>
</organism>
<evidence type="ECO:0000256" key="7">
    <source>
        <dbReference type="RuleBase" id="RU362042"/>
    </source>
</evidence>
<dbReference type="PRINTS" id="PR00727">
    <property type="entry name" value="LEADERPTASE"/>
</dbReference>
<feature type="active site" evidence="6">
    <location>
        <position position="98"/>
    </location>
</feature>
<evidence type="ECO:0000256" key="3">
    <source>
        <dbReference type="ARBA" id="ARBA00009370"/>
    </source>
</evidence>
<feature type="transmembrane region" description="Helical" evidence="7">
    <location>
        <begin position="28"/>
        <end position="48"/>
    </location>
</feature>
<dbReference type="SUPFAM" id="SSF51306">
    <property type="entry name" value="LexA/Signal peptidase"/>
    <property type="match status" value="1"/>
</dbReference>
<dbReference type="NCBIfam" id="TIGR02227">
    <property type="entry name" value="sigpep_I_bact"/>
    <property type="match status" value="1"/>
</dbReference>
<evidence type="ECO:0000313" key="10">
    <source>
        <dbReference type="Proteomes" id="UP000245202"/>
    </source>
</evidence>
<dbReference type="InterPro" id="IPR036286">
    <property type="entry name" value="LexA/Signal_pep-like_sf"/>
</dbReference>
<reference evidence="9 10" key="1">
    <citation type="submission" date="2017-08" db="EMBL/GenBank/DDBJ databases">
        <title>Substantial Increase in Enzyme Production by Combined Drug-Resistance Mutations in Paenibacillus agaridevorans.</title>
        <authorList>
            <person name="Tanaka Y."/>
            <person name="Funane K."/>
            <person name="Hosaka T."/>
            <person name="Shiwa Y."/>
            <person name="Fujita N."/>
            <person name="Miyazaki T."/>
            <person name="Yoshikawa H."/>
            <person name="Murakami K."/>
            <person name="Kasahara K."/>
            <person name="Inaoka T."/>
            <person name="Hiraga Y."/>
            <person name="Ochi K."/>
        </authorList>
    </citation>
    <scope>NUCLEOTIDE SEQUENCE [LARGE SCALE GENOMIC DNA]</scope>
    <source>
        <strain evidence="9 10">T-3040</strain>
    </source>
</reference>
<keyword evidence="7" id="KW-0812">Transmembrane</keyword>
<dbReference type="AlphaFoldDB" id="A0A2R5F1P9"/>
<dbReference type="PANTHER" id="PTHR43390">
    <property type="entry name" value="SIGNAL PEPTIDASE I"/>
    <property type="match status" value="1"/>
</dbReference>
<dbReference type="PROSITE" id="PS00761">
    <property type="entry name" value="SPASE_I_3"/>
    <property type="match status" value="1"/>
</dbReference>
<dbReference type="GO" id="GO:0006465">
    <property type="term" value="P:signal peptide processing"/>
    <property type="evidence" value="ECO:0007669"/>
    <property type="project" value="InterPro"/>
</dbReference>
<dbReference type="InterPro" id="IPR019758">
    <property type="entry name" value="Pept_S26A_signal_pept_1_CS"/>
</dbReference>
<sequence>MQMENNKEKLGSGNRGWTSNGMKELRDWTLSLGIAITLAMLFQTYAYAQTEVHNVSMQNTLVEGERLIEDKWSYRVSEPKQGDIVIINGPEHELRLVKRVIALEGQTVDIADGAVFVDGVRLEEPYAKGETFPGSLDVPFVVPAGHVLVLGDNRERSQDSRDFGPVALSSLEGKAVFRIWPVDRIGSLK</sequence>
<dbReference type="EMBL" id="BDQX01000243">
    <property type="protein sequence ID" value="GBG09691.1"/>
    <property type="molecule type" value="Genomic_DNA"/>
</dbReference>
<dbReference type="CDD" id="cd06530">
    <property type="entry name" value="S26_SPase_I"/>
    <property type="match status" value="1"/>
</dbReference>
<gene>
    <name evidence="9" type="ORF">PAT3040_04350</name>
</gene>
<feature type="active site" evidence="6">
    <location>
        <position position="56"/>
    </location>
</feature>
<dbReference type="PANTHER" id="PTHR43390:SF1">
    <property type="entry name" value="CHLOROPLAST PROCESSING PEPTIDASE"/>
    <property type="match status" value="1"/>
</dbReference>
<accession>A0A2R5F1P9</accession>
<evidence type="ECO:0000256" key="1">
    <source>
        <dbReference type="ARBA" id="ARBA00000677"/>
    </source>
</evidence>
<keyword evidence="7" id="KW-0472">Membrane</keyword>
<comment type="similarity">
    <text evidence="3 7">Belongs to the peptidase S26 family.</text>
</comment>
<dbReference type="InterPro" id="IPR000223">
    <property type="entry name" value="Pept_S26A_signal_pept_1"/>
</dbReference>
<evidence type="ECO:0000259" key="8">
    <source>
        <dbReference type="Pfam" id="PF10502"/>
    </source>
</evidence>